<dbReference type="SUPFAM" id="SSF53335">
    <property type="entry name" value="S-adenosyl-L-methionine-dependent methyltransferases"/>
    <property type="match status" value="1"/>
</dbReference>
<dbReference type="RefSeq" id="WP_259567105.1">
    <property type="nucleotide sequence ID" value="NZ_LKAJ02000002.1"/>
</dbReference>
<dbReference type="Gene3D" id="3.40.50.150">
    <property type="entry name" value="Vaccinia Virus protein VP39"/>
    <property type="match status" value="1"/>
</dbReference>
<name>A0AAE3HYI1_9GAMM</name>
<gene>
    <name evidence="2" type="ORF">HT99x_015350</name>
</gene>
<evidence type="ECO:0000259" key="1">
    <source>
        <dbReference type="Pfam" id="PF13649"/>
    </source>
</evidence>
<sequence>MNHGSFDKHKLIPEPLPSGLIPTLNKMGYMTQFIDEYSQKFIDDAKYADAPVLEIGAAYGIATLQALSNGARVVSNDLDEQHLKILGQICPKELLHNLILLPGKFPDDINIDDNSIYSILMCRVVHFFTPVEIKQAFKKAFNILAPGGKIYIIADTPYQKNWSKFLATYEQKKRSGEKFPGFIVNSDDFITDLAFNLPKMFNFMDTEVLLRELTEVGFLIEKLEYINRLNYPETVRLDGRESVGAIAVKS</sequence>
<dbReference type="CDD" id="cd02440">
    <property type="entry name" value="AdoMet_MTases"/>
    <property type="match status" value="1"/>
</dbReference>
<dbReference type="GO" id="GO:0032259">
    <property type="term" value="P:methylation"/>
    <property type="evidence" value="ECO:0007669"/>
    <property type="project" value="UniProtKB-KW"/>
</dbReference>
<feature type="domain" description="Methyltransferase" evidence="1">
    <location>
        <begin position="52"/>
        <end position="148"/>
    </location>
</feature>
<dbReference type="GO" id="GO:0008168">
    <property type="term" value="F:methyltransferase activity"/>
    <property type="evidence" value="ECO:0007669"/>
    <property type="project" value="UniProtKB-KW"/>
</dbReference>
<reference evidence="2" key="2">
    <citation type="submission" date="2021-06" db="EMBL/GenBank/DDBJ databases">
        <title>Genomic Description and Analysis of Intracellular Bacteria, Candidatus Berkiella cookevillensis and Candidatus Berkiella aquae.</title>
        <authorList>
            <person name="Kidane D.T."/>
            <person name="Mehari Y.T."/>
            <person name="Rice F.C."/>
            <person name="Arivett B.A."/>
            <person name="Farone A.L."/>
            <person name="Berk S.G."/>
            <person name="Farone M.B."/>
        </authorList>
    </citation>
    <scope>NUCLEOTIDE SEQUENCE</scope>
    <source>
        <strain evidence="2">HT99</strain>
    </source>
</reference>
<dbReference type="Pfam" id="PF13649">
    <property type="entry name" value="Methyltransf_25"/>
    <property type="match status" value="1"/>
</dbReference>
<dbReference type="InterPro" id="IPR041698">
    <property type="entry name" value="Methyltransf_25"/>
</dbReference>
<protein>
    <submittedName>
        <fullName evidence="2">Class I SAM-dependent methyltransferase</fullName>
    </submittedName>
</protein>
<keyword evidence="2" id="KW-0489">Methyltransferase</keyword>
<keyword evidence="2" id="KW-0808">Transferase</keyword>
<keyword evidence="3" id="KW-1185">Reference proteome</keyword>
<reference evidence="2" key="1">
    <citation type="journal article" date="2016" name="Genome Announc.">
        <title>Draft Genome Sequences of Two Novel Amoeba-Resistant Intranuclear Bacteria, 'Candidatus Berkiella cookevillensis' and 'Candidatus Berkiella aquae'.</title>
        <authorList>
            <person name="Mehari Y.T."/>
            <person name="Arivett B.A."/>
            <person name="Farone A.L."/>
            <person name="Gunderson J.H."/>
            <person name="Farone M.B."/>
        </authorList>
    </citation>
    <scope>NUCLEOTIDE SEQUENCE</scope>
    <source>
        <strain evidence="2">HT99</strain>
    </source>
</reference>
<organism evidence="2 3">
    <name type="scientific">Candidatus Berkiella aquae</name>
    <dbReference type="NCBI Taxonomy" id="295108"/>
    <lineage>
        <taxon>Bacteria</taxon>
        <taxon>Pseudomonadati</taxon>
        <taxon>Pseudomonadota</taxon>
        <taxon>Gammaproteobacteria</taxon>
        <taxon>Candidatus Berkiellales</taxon>
        <taxon>Candidatus Berkiellaceae</taxon>
        <taxon>Candidatus Berkiella</taxon>
    </lineage>
</organism>
<dbReference type="Proteomes" id="UP000051497">
    <property type="component" value="Unassembled WGS sequence"/>
</dbReference>
<evidence type="ECO:0000313" key="2">
    <source>
        <dbReference type="EMBL" id="MCS5712814.1"/>
    </source>
</evidence>
<proteinExistence type="predicted"/>
<dbReference type="AlphaFoldDB" id="A0AAE3HYI1"/>
<dbReference type="InterPro" id="IPR029063">
    <property type="entry name" value="SAM-dependent_MTases_sf"/>
</dbReference>
<dbReference type="EMBL" id="LKAJ02000002">
    <property type="protein sequence ID" value="MCS5712814.1"/>
    <property type="molecule type" value="Genomic_DNA"/>
</dbReference>
<comment type="caution">
    <text evidence="2">The sequence shown here is derived from an EMBL/GenBank/DDBJ whole genome shotgun (WGS) entry which is preliminary data.</text>
</comment>
<accession>A0AAE3HYI1</accession>
<evidence type="ECO:0000313" key="3">
    <source>
        <dbReference type="Proteomes" id="UP000051497"/>
    </source>
</evidence>